<dbReference type="eggNOG" id="ENOG5030YIS">
    <property type="taxonomic scope" value="Bacteria"/>
</dbReference>
<evidence type="ECO:0000256" key="1">
    <source>
        <dbReference type="SAM" id="SignalP"/>
    </source>
</evidence>
<evidence type="ECO:0000313" key="2">
    <source>
        <dbReference type="EMBL" id="AEP31196.1"/>
    </source>
</evidence>
<feature type="signal peptide" evidence="1">
    <location>
        <begin position="1"/>
        <end position="21"/>
    </location>
</feature>
<dbReference type="OrthoDB" id="6385787at2"/>
<dbReference type="AlphaFoldDB" id="G4QIP1"/>
<reference evidence="2 3" key="1">
    <citation type="journal article" date="2011" name="J. Bacteriol.">
        <title>Complete genome sequence of seawater bacterium Glaciecola nitratireducens FR1064T.</title>
        <authorList>
            <person name="Bian F."/>
            <person name="Qin Q.L."/>
            <person name="Xie B.B."/>
            <person name="Shu Y.L."/>
            <person name="Zhang X.Y."/>
            <person name="Yu Y."/>
            <person name="Chen B."/>
            <person name="Chen X.L."/>
            <person name="Zhou B.C."/>
            <person name="Zhang Y.Z."/>
        </authorList>
    </citation>
    <scope>NUCLEOTIDE SEQUENCE [LARGE SCALE GENOMIC DNA]</scope>
    <source>
        <strain evidence="3">JCM 12485 / KCTC 12276 / FR1064</strain>
    </source>
</reference>
<evidence type="ECO:0000313" key="3">
    <source>
        <dbReference type="Proteomes" id="UP000009282"/>
    </source>
</evidence>
<name>G4QIP1_GLANF</name>
<dbReference type="Proteomes" id="UP000009282">
    <property type="component" value="Chromosome"/>
</dbReference>
<accession>G4QIP1</accession>
<keyword evidence="3" id="KW-1185">Reference proteome</keyword>
<keyword evidence="1" id="KW-0732">Signal</keyword>
<dbReference type="RefSeq" id="WP_014110067.1">
    <property type="nucleotide sequence ID" value="NC_016041.1"/>
</dbReference>
<dbReference type="EMBL" id="CP003060">
    <property type="protein sequence ID" value="AEP31196.1"/>
    <property type="molecule type" value="Genomic_DNA"/>
</dbReference>
<gene>
    <name evidence="2" type="ordered locus">GNIT_3101</name>
</gene>
<proteinExistence type="predicted"/>
<feature type="chain" id="PRO_5003467281" evidence="1">
    <location>
        <begin position="22"/>
        <end position="459"/>
    </location>
</feature>
<dbReference type="KEGG" id="gni:GNIT_3101"/>
<organism evidence="2 3">
    <name type="scientific">Glaciecola nitratireducens (strain JCM 12485 / KCTC 12276 / FR1064)</name>
    <dbReference type="NCBI Taxonomy" id="1085623"/>
    <lineage>
        <taxon>Bacteria</taxon>
        <taxon>Pseudomonadati</taxon>
        <taxon>Pseudomonadota</taxon>
        <taxon>Gammaproteobacteria</taxon>
        <taxon>Alteromonadales</taxon>
        <taxon>Alteromonadaceae</taxon>
        <taxon>Brumicola</taxon>
    </lineage>
</organism>
<protein>
    <submittedName>
        <fullName evidence="2">Uncharacterized protein</fullName>
    </submittedName>
</protein>
<dbReference type="HOGENOM" id="CLU_615177_0_0_6"/>
<sequence length="459" mass="46284">MLNKKLLAVSIAALFTASANAAVDIDLTTVPTVNYAQEAIAAANLRDGFLTVAAAGNQLNTVFNAGFAVPQATTRYVRIQLANARFTTLSGIASASLSVAGPTQAPSITLLSGGADKGTSAVFQVTTDANLADAIAIANDFTLAIAGLEISQTAPATLTYTMHETLTTAVGGTGALYTKSGAIATVKATTTGVVAAATTSTASVAKDFKEFTTSGTNPGISATLATVGGVAASVGTTYLSTGTLTPASAPTALADVLDASQAVRFTGDFTFGTWFGAAAATCGAVSEALTLNATESTATTAGTVDVTTDQVHLCVNNAVTKEVINRGSYSVTLVDDAITNDLGSIVYDTTSIAIPYLTTFDSYNQRVYIINKGVNPAAYTTSFRSEDGTTAVAGTAATGTVPGNSVLSIKATDLVTLTGKTRTSATIEIEATSGNITATTQTVNLSDESTDTVALVVSQ</sequence>